<proteinExistence type="predicted"/>
<dbReference type="PROSITE" id="PS51257">
    <property type="entry name" value="PROKAR_LIPOPROTEIN"/>
    <property type="match status" value="1"/>
</dbReference>
<dbReference type="InterPro" id="IPR011990">
    <property type="entry name" value="TPR-like_helical_dom_sf"/>
</dbReference>
<protein>
    <recommendedName>
        <fullName evidence="4">Pentatricopeptide repeat-containing protein</fullName>
    </recommendedName>
</protein>
<accession>A0A067JN63</accession>
<reference evidence="2 3" key="1">
    <citation type="journal article" date="2014" name="PLoS ONE">
        <title>Global Analysis of Gene Expression Profiles in Physic Nut (Jatropha curcas L.) Seedlings Exposed to Salt Stress.</title>
        <authorList>
            <person name="Zhang L."/>
            <person name="Zhang C."/>
            <person name="Wu P."/>
            <person name="Chen Y."/>
            <person name="Li M."/>
            <person name="Jiang H."/>
            <person name="Wu G."/>
        </authorList>
    </citation>
    <scope>NUCLEOTIDE SEQUENCE [LARGE SCALE GENOMIC DNA]</scope>
    <source>
        <strain evidence="3">cv. GZQX0401</strain>
        <tissue evidence="2">Young leaves</tissue>
    </source>
</reference>
<evidence type="ECO:0008006" key="4">
    <source>
        <dbReference type="Google" id="ProtNLM"/>
    </source>
</evidence>
<dbReference type="AlphaFoldDB" id="A0A067JN63"/>
<dbReference type="GO" id="GO:0009451">
    <property type="term" value="P:RNA modification"/>
    <property type="evidence" value="ECO:0007669"/>
    <property type="project" value="InterPro"/>
</dbReference>
<evidence type="ECO:0000256" key="1">
    <source>
        <dbReference type="ARBA" id="ARBA00022737"/>
    </source>
</evidence>
<dbReference type="InterPro" id="IPR046848">
    <property type="entry name" value="E_motif"/>
</dbReference>
<dbReference type="Pfam" id="PF20431">
    <property type="entry name" value="E_motif"/>
    <property type="match status" value="1"/>
</dbReference>
<dbReference type="OrthoDB" id="1904892at2759"/>
<keyword evidence="1" id="KW-0677">Repeat</keyword>
<name>A0A067JN63_JATCU</name>
<organism evidence="2 3">
    <name type="scientific">Jatropha curcas</name>
    <name type="common">Barbados nut</name>
    <dbReference type="NCBI Taxonomy" id="180498"/>
    <lineage>
        <taxon>Eukaryota</taxon>
        <taxon>Viridiplantae</taxon>
        <taxon>Streptophyta</taxon>
        <taxon>Embryophyta</taxon>
        <taxon>Tracheophyta</taxon>
        <taxon>Spermatophyta</taxon>
        <taxon>Magnoliopsida</taxon>
        <taxon>eudicotyledons</taxon>
        <taxon>Gunneridae</taxon>
        <taxon>Pentapetalae</taxon>
        <taxon>rosids</taxon>
        <taxon>fabids</taxon>
        <taxon>Malpighiales</taxon>
        <taxon>Euphorbiaceae</taxon>
        <taxon>Crotonoideae</taxon>
        <taxon>Jatropheae</taxon>
        <taxon>Jatropha</taxon>
    </lineage>
</organism>
<dbReference type="InterPro" id="IPR002885">
    <property type="entry name" value="PPR_rpt"/>
</dbReference>
<dbReference type="GO" id="GO:0003723">
    <property type="term" value="F:RNA binding"/>
    <property type="evidence" value="ECO:0007669"/>
    <property type="project" value="InterPro"/>
</dbReference>
<dbReference type="InterPro" id="IPR046960">
    <property type="entry name" value="PPR_At4g14850-like_plant"/>
</dbReference>
<dbReference type="PANTHER" id="PTHR47926:SF481">
    <property type="entry name" value="TETRATRICOPEPTIDE-LIKE HELICAL DOMAIN SUPERFAMILY"/>
    <property type="match status" value="1"/>
</dbReference>
<evidence type="ECO:0000313" key="2">
    <source>
        <dbReference type="EMBL" id="KDP24213.1"/>
    </source>
</evidence>
<keyword evidence="3" id="KW-1185">Reference proteome</keyword>
<dbReference type="PANTHER" id="PTHR47926">
    <property type="entry name" value="PENTATRICOPEPTIDE REPEAT-CONTAINING PROTEIN"/>
    <property type="match status" value="1"/>
</dbReference>
<evidence type="ECO:0000313" key="3">
    <source>
        <dbReference type="Proteomes" id="UP000027138"/>
    </source>
</evidence>
<sequence length="204" mass="22793">MLELGVKPDHIIITSVLSACRHAGLVDEGLKIFYSIEKVHGMRPTMEQYSCVVDLLARAGRIDDAYSLVTGMPIEANANVWGTLLGACRVYHEVEIGHAVAEHLFKIEANNIGNYVVLSNLFAADARWDVVMEIRKLMRMRGLKKPAGCSWIELERRKNVFVAGDSSHPQRTNIYSVLSILDLQSKEPFVLKQQVGSHLLECCT</sequence>
<dbReference type="Proteomes" id="UP000027138">
    <property type="component" value="Unassembled WGS sequence"/>
</dbReference>
<gene>
    <name evidence="2" type="ORF">JCGZ_25870</name>
</gene>
<dbReference type="EMBL" id="KK915137">
    <property type="protein sequence ID" value="KDP24213.1"/>
    <property type="molecule type" value="Genomic_DNA"/>
</dbReference>
<dbReference type="Pfam" id="PF01535">
    <property type="entry name" value="PPR"/>
    <property type="match status" value="2"/>
</dbReference>
<dbReference type="Gene3D" id="1.25.40.10">
    <property type="entry name" value="Tetratricopeptide repeat domain"/>
    <property type="match status" value="1"/>
</dbReference>
<dbReference type="FunFam" id="1.25.40.10:FF:000090">
    <property type="entry name" value="Pentatricopeptide repeat-containing protein, chloroplastic"/>
    <property type="match status" value="1"/>
</dbReference>